<keyword evidence="3" id="KW-0175">Coiled coil</keyword>
<keyword evidence="6" id="KW-1185">Reference proteome</keyword>
<evidence type="ECO:0000256" key="3">
    <source>
        <dbReference type="SAM" id="Coils"/>
    </source>
</evidence>
<evidence type="ECO:0000313" key="5">
    <source>
        <dbReference type="EMBL" id="MCQ4925513.1"/>
    </source>
</evidence>
<evidence type="ECO:0000256" key="2">
    <source>
        <dbReference type="PROSITE-ProRule" id="PRU00284"/>
    </source>
</evidence>
<dbReference type="InterPro" id="IPR025991">
    <property type="entry name" value="Chemoreceptor_zinc-bind_dom"/>
</dbReference>
<feature type="coiled-coil region" evidence="3">
    <location>
        <begin position="110"/>
        <end position="154"/>
    </location>
</feature>
<dbReference type="Proteomes" id="UP001524478">
    <property type="component" value="Unassembled WGS sequence"/>
</dbReference>
<feature type="domain" description="Methyl-accepting transducer" evidence="4">
    <location>
        <begin position="82"/>
        <end position="324"/>
    </location>
</feature>
<dbReference type="InterPro" id="IPR004089">
    <property type="entry name" value="MCPsignal_dom"/>
</dbReference>
<evidence type="ECO:0000313" key="6">
    <source>
        <dbReference type="Proteomes" id="UP001524478"/>
    </source>
</evidence>
<dbReference type="Gene3D" id="1.20.120.30">
    <property type="entry name" value="Aspartate receptor, ligand-binding domain"/>
    <property type="match status" value="1"/>
</dbReference>
<keyword evidence="1 2" id="KW-0807">Transducer</keyword>
<dbReference type="PANTHER" id="PTHR32089">
    <property type="entry name" value="METHYL-ACCEPTING CHEMOTAXIS PROTEIN MCPB"/>
    <property type="match status" value="1"/>
</dbReference>
<accession>A0ABT1SGA0</accession>
<sequence length="489" mass="54594">MFKRIFHKPPCEEAECIVKYVEDSLSGKKVNAPDVKYPIHIQVFEHFQKLLTNEEIMSQSTKKMLNIVSSLSSFDVGMTHISNQLMNFAGEMGALSESNLAIVEETTASMNQVNEAIDTTSSTLDNLAKESQSLAQKNDESMNLLKEVQNLKDNVVQDTEIMNDKIQQLVNLTNEIGKIVDSVQTIAEQTNLLALNAAIEAARAGEHGRGFAVVAHEIRNLADDTKQKLDGMRQFVNHIHDATQDGKQSLDRTMSSTGQMSERIELVHETVGKNVAMLNNVVNDVNIVYESMEGIKIAANEINQAMESSSSDAERLSEMTNNIHNEAVQSVDFAGQIASIDDQLSAIVSHMFKGLKGGVNALTNEELLEVINKAKDAHKKWIEGLHKIVDETRTYPLQTNSKKCAFGHFYHSIEIDHPAIIEEWTLIDKVHHEFHSIGDHVIDAIQKSDKESAKQLYKEAEALSTQMLDLLDRVSTKVKKLIENNIDIF</sequence>
<organism evidence="5 6">
    <name type="scientific">Tissierella carlieri</name>
    <dbReference type="NCBI Taxonomy" id="689904"/>
    <lineage>
        <taxon>Bacteria</taxon>
        <taxon>Bacillati</taxon>
        <taxon>Bacillota</taxon>
        <taxon>Tissierellia</taxon>
        <taxon>Tissierellales</taxon>
        <taxon>Tissierellaceae</taxon>
        <taxon>Tissierella</taxon>
    </lineage>
</organism>
<dbReference type="PANTHER" id="PTHR32089:SF112">
    <property type="entry name" value="LYSOZYME-LIKE PROTEIN-RELATED"/>
    <property type="match status" value="1"/>
</dbReference>
<dbReference type="Gene3D" id="1.10.287.950">
    <property type="entry name" value="Methyl-accepting chemotaxis protein"/>
    <property type="match status" value="1"/>
</dbReference>
<reference evidence="5 6" key="1">
    <citation type="submission" date="2022-06" db="EMBL/GenBank/DDBJ databases">
        <title>Isolation of gut microbiota from human fecal samples.</title>
        <authorList>
            <person name="Pamer E.G."/>
            <person name="Barat B."/>
            <person name="Waligurski E."/>
            <person name="Medina S."/>
            <person name="Paddock L."/>
            <person name="Mostad J."/>
        </authorList>
    </citation>
    <scope>NUCLEOTIDE SEQUENCE [LARGE SCALE GENOMIC DNA]</scope>
    <source>
        <strain evidence="5 6">DFI.7.95</strain>
    </source>
</reference>
<dbReference type="Pfam" id="PF00015">
    <property type="entry name" value="MCPsignal"/>
    <property type="match status" value="1"/>
</dbReference>
<gene>
    <name evidence="5" type="ORF">NE686_20625</name>
</gene>
<dbReference type="EMBL" id="JANGAC010000023">
    <property type="protein sequence ID" value="MCQ4925513.1"/>
    <property type="molecule type" value="Genomic_DNA"/>
</dbReference>
<name>A0ABT1SGA0_9FIRM</name>
<evidence type="ECO:0000259" key="4">
    <source>
        <dbReference type="PROSITE" id="PS50111"/>
    </source>
</evidence>
<dbReference type="PROSITE" id="PS50111">
    <property type="entry name" value="CHEMOTAXIS_TRANSDUC_2"/>
    <property type="match status" value="1"/>
</dbReference>
<comment type="caution">
    <text evidence="5">The sequence shown here is derived from an EMBL/GenBank/DDBJ whole genome shotgun (WGS) entry which is preliminary data.</text>
</comment>
<proteinExistence type="predicted"/>
<dbReference type="RefSeq" id="WP_256312958.1">
    <property type="nucleotide sequence ID" value="NZ_CP172320.1"/>
</dbReference>
<dbReference type="SUPFAM" id="SSF58104">
    <property type="entry name" value="Methyl-accepting chemotaxis protein (MCP) signaling domain"/>
    <property type="match status" value="1"/>
</dbReference>
<protein>
    <submittedName>
        <fullName evidence="5">Methyl-accepting chemotaxis protein</fullName>
    </submittedName>
</protein>
<dbReference type="SMART" id="SM00283">
    <property type="entry name" value="MA"/>
    <property type="match status" value="1"/>
</dbReference>
<evidence type="ECO:0000256" key="1">
    <source>
        <dbReference type="ARBA" id="ARBA00023224"/>
    </source>
</evidence>
<dbReference type="Pfam" id="PF13682">
    <property type="entry name" value="CZB"/>
    <property type="match status" value="1"/>
</dbReference>